<organism evidence="2">
    <name type="scientific">Anopheles darlingi</name>
    <name type="common">Mosquito</name>
    <dbReference type="NCBI Taxonomy" id="43151"/>
    <lineage>
        <taxon>Eukaryota</taxon>
        <taxon>Metazoa</taxon>
        <taxon>Ecdysozoa</taxon>
        <taxon>Arthropoda</taxon>
        <taxon>Hexapoda</taxon>
        <taxon>Insecta</taxon>
        <taxon>Pterygota</taxon>
        <taxon>Neoptera</taxon>
        <taxon>Endopterygota</taxon>
        <taxon>Diptera</taxon>
        <taxon>Nematocera</taxon>
        <taxon>Culicoidea</taxon>
        <taxon>Culicidae</taxon>
        <taxon>Anophelinae</taxon>
        <taxon>Anopheles</taxon>
    </lineage>
</organism>
<evidence type="ECO:0000256" key="1">
    <source>
        <dbReference type="SAM" id="SignalP"/>
    </source>
</evidence>
<proteinExistence type="predicted"/>
<name>A0A2M4DFH9_ANODA</name>
<feature type="chain" id="PRO_5014869723" evidence="1">
    <location>
        <begin position="28"/>
        <end position="70"/>
    </location>
</feature>
<sequence>MHSREHARKVEAIVVVVVVLVVGAVAAQETGTARLCLSQKVTYHDYGRPVLCPRRVTWFKIRIVSLEPRN</sequence>
<feature type="signal peptide" evidence="1">
    <location>
        <begin position="1"/>
        <end position="27"/>
    </location>
</feature>
<dbReference type="EMBL" id="GGFL01012098">
    <property type="protein sequence ID" value="MBW76276.1"/>
    <property type="molecule type" value="Transcribed_RNA"/>
</dbReference>
<keyword evidence="1" id="KW-0732">Signal</keyword>
<reference evidence="2" key="1">
    <citation type="submission" date="2018-01" db="EMBL/GenBank/DDBJ databases">
        <title>An insight into the sialome of Amazonian anophelines.</title>
        <authorList>
            <person name="Ribeiro J.M."/>
            <person name="Scarpassa V."/>
            <person name="Calvo E."/>
        </authorList>
    </citation>
    <scope>NUCLEOTIDE SEQUENCE</scope>
</reference>
<accession>A0A2M4DFH9</accession>
<dbReference type="AlphaFoldDB" id="A0A2M4DFH9"/>
<protein>
    <submittedName>
        <fullName evidence="2">Putative secreted protein</fullName>
    </submittedName>
</protein>
<evidence type="ECO:0000313" key="2">
    <source>
        <dbReference type="EMBL" id="MBW76276.1"/>
    </source>
</evidence>